<dbReference type="GO" id="GO:0005739">
    <property type="term" value="C:mitochondrion"/>
    <property type="evidence" value="ECO:0007669"/>
    <property type="project" value="TreeGrafter"/>
</dbReference>
<dbReference type="InterPro" id="IPR006073">
    <property type="entry name" value="GTP-bd"/>
</dbReference>
<evidence type="ECO:0000313" key="5">
    <source>
        <dbReference type="Proteomes" id="UP001212841"/>
    </source>
</evidence>
<dbReference type="InterPro" id="IPR027417">
    <property type="entry name" value="P-loop_NTPase"/>
</dbReference>
<evidence type="ECO:0000256" key="2">
    <source>
        <dbReference type="ARBA" id="ARBA00023134"/>
    </source>
</evidence>
<dbReference type="SUPFAM" id="SSF52540">
    <property type="entry name" value="P-loop containing nucleoside triphosphate hydrolases"/>
    <property type="match status" value="1"/>
</dbReference>
<evidence type="ECO:0000259" key="3">
    <source>
        <dbReference type="Pfam" id="PF01926"/>
    </source>
</evidence>
<dbReference type="AlphaFoldDB" id="A0AAD5S7I7"/>
<gene>
    <name evidence="4" type="primary">MTG1</name>
    <name evidence="4" type="ORF">HK097_001125</name>
</gene>
<dbReference type="PANTHER" id="PTHR45782">
    <property type="entry name" value="MITOCHONDRIAL RIBOSOME-ASSOCIATED GTPASE 1"/>
    <property type="match status" value="1"/>
</dbReference>
<dbReference type="Proteomes" id="UP001212841">
    <property type="component" value="Unassembled WGS sequence"/>
</dbReference>
<sequence>MRPIHPPPLVRNPSHLLSLSASCHCQLRHRTTKNPGPPPGFRTEFDHSSKIRWHPTHQSKALRQLKDGLHHIDMIVEMRDARIPVTSINPAFEDVLGRRERLVVYNKADLANHNTRKVGTKYRNENSILWTTANVGSNVKMIIEHAIDKCKREPHRYPYLSMIIVGVPNVGKSTMMNKLRELGVHKGKASEVGMRAGVTRKIQTRVKIWEDPAIYLVDTPGIFDPHYSHPIEGLKIALTGMLSGALQNVS</sequence>
<evidence type="ECO:0000313" key="4">
    <source>
        <dbReference type="EMBL" id="KAJ3045797.1"/>
    </source>
</evidence>
<comment type="caution">
    <text evidence="4">The sequence shown here is derived from an EMBL/GenBank/DDBJ whole genome shotgun (WGS) entry which is preliminary data.</text>
</comment>
<dbReference type="GO" id="GO:0005525">
    <property type="term" value="F:GTP binding"/>
    <property type="evidence" value="ECO:0007669"/>
    <property type="project" value="UniProtKB-KW"/>
</dbReference>
<reference evidence="4" key="1">
    <citation type="submission" date="2020-05" db="EMBL/GenBank/DDBJ databases">
        <title>Phylogenomic resolution of chytrid fungi.</title>
        <authorList>
            <person name="Stajich J.E."/>
            <person name="Amses K."/>
            <person name="Simmons R."/>
            <person name="Seto K."/>
            <person name="Myers J."/>
            <person name="Bonds A."/>
            <person name="Quandt C.A."/>
            <person name="Barry K."/>
            <person name="Liu P."/>
            <person name="Grigoriev I."/>
            <person name="Longcore J.E."/>
            <person name="James T.Y."/>
        </authorList>
    </citation>
    <scope>NUCLEOTIDE SEQUENCE</scope>
    <source>
        <strain evidence="4">JEL0318</strain>
    </source>
</reference>
<keyword evidence="2" id="KW-0342">GTP-binding</keyword>
<dbReference type="CDD" id="cd01856">
    <property type="entry name" value="YlqF"/>
    <property type="match status" value="1"/>
</dbReference>
<dbReference type="PANTHER" id="PTHR45782:SF4">
    <property type="entry name" value="MITOCHONDRIAL RIBOSOME-ASSOCIATED GTPASE 1"/>
    <property type="match status" value="1"/>
</dbReference>
<dbReference type="Pfam" id="PF01926">
    <property type="entry name" value="MMR_HSR1"/>
    <property type="match status" value="1"/>
</dbReference>
<keyword evidence="1" id="KW-0547">Nucleotide-binding</keyword>
<dbReference type="GO" id="GO:0032543">
    <property type="term" value="P:mitochondrial translation"/>
    <property type="evidence" value="ECO:0007669"/>
    <property type="project" value="TreeGrafter"/>
</dbReference>
<keyword evidence="5" id="KW-1185">Reference proteome</keyword>
<protein>
    <submittedName>
        <fullName evidence="4">Mitochondrial GTPase</fullName>
    </submittedName>
</protein>
<evidence type="ECO:0000256" key="1">
    <source>
        <dbReference type="ARBA" id="ARBA00022741"/>
    </source>
</evidence>
<name>A0AAD5S7I7_9FUNG</name>
<accession>A0AAD5S7I7</accession>
<dbReference type="Gene3D" id="3.40.50.300">
    <property type="entry name" value="P-loop containing nucleotide triphosphate hydrolases"/>
    <property type="match status" value="1"/>
</dbReference>
<organism evidence="4 5">
    <name type="scientific">Rhizophlyctis rosea</name>
    <dbReference type="NCBI Taxonomy" id="64517"/>
    <lineage>
        <taxon>Eukaryota</taxon>
        <taxon>Fungi</taxon>
        <taxon>Fungi incertae sedis</taxon>
        <taxon>Chytridiomycota</taxon>
        <taxon>Chytridiomycota incertae sedis</taxon>
        <taxon>Chytridiomycetes</taxon>
        <taxon>Rhizophlyctidales</taxon>
        <taxon>Rhizophlyctidaceae</taxon>
        <taxon>Rhizophlyctis</taxon>
    </lineage>
</organism>
<dbReference type="EMBL" id="JADGJD010001214">
    <property type="protein sequence ID" value="KAJ3045797.1"/>
    <property type="molecule type" value="Genomic_DNA"/>
</dbReference>
<feature type="domain" description="G" evidence="3">
    <location>
        <begin position="162"/>
        <end position="224"/>
    </location>
</feature>
<dbReference type="PROSITE" id="PS51257">
    <property type="entry name" value="PROKAR_LIPOPROTEIN"/>
    <property type="match status" value="1"/>
</dbReference>
<dbReference type="GO" id="GO:0003924">
    <property type="term" value="F:GTPase activity"/>
    <property type="evidence" value="ECO:0007669"/>
    <property type="project" value="TreeGrafter"/>
</dbReference>
<dbReference type="PRINTS" id="PR00326">
    <property type="entry name" value="GTP1OBG"/>
</dbReference>
<proteinExistence type="predicted"/>